<dbReference type="AlphaFoldDB" id="A0A498IPP5"/>
<accession>A0A498IPP5</accession>
<dbReference type="Proteomes" id="UP000290289">
    <property type="component" value="Chromosome 10"/>
</dbReference>
<evidence type="ECO:0000256" key="1">
    <source>
        <dbReference type="SAM" id="MobiDB-lite"/>
    </source>
</evidence>
<evidence type="ECO:0000313" key="3">
    <source>
        <dbReference type="Proteomes" id="UP000290289"/>
    </source>
</evidence>
<keyword evidence="3" id="KW-1185">Reference proteome</keyword>
<reference evidence="2 3" key="1">
    <citation type="submission" date="2018-10" db="EMBL/GenBank/DDBJ databases">
        <title>A high-quality apple genome assembly.</title>
        <authorList>
            <person name="Hu J."/>
        </authorList>
    </citation>
    <scope>NUCLEOTIDE SEQUENCE [LARGE SCALE GENOMIC DNA]</scope>
    <source>
        <strain evidence="3">cv. HFTH1</strain>
        <tissue evidence="2">Young leaf</tissue>
    </source>
</reference>
<dbReference type="EMBL" id="RDQH01000336">
    <property type="protein sequence ID" value="RXH85478.1"/>
    <property type="molecule type" value="Genomic_DNA"/>
</dbReference>
<feature type="region of interest" description="Disordered" evidence="1">
    <location>
        <begin position="52"/>
        <end position="74"/>
    </location>
</feature>
<protein>
    <submittedName>
        <fullName evidence="2">Uncharacterized protein</fullName>
    </submittedName>
</protein>
<name>A0A498IPP5_MALDO</name>
<organism evidence="2 3">
    <name type="scientific">Malus domestica</name>
    <name type="common">Apple</name>
    <name type="synonym">Pyrus malus</name>
    <dbReference type="NCBI Taxonomy" id="3750"/>
    <lineage>
        <taxon>Eukaryota</taxon>
        <taxon>Viridiplantae</taxon>
        <taxon>Streptophyta</taxon>
        <taxon>Embryophyta</taxon>
        <taxon>Tracheophyta</taxon>
        <taxon>Spermatophyta</taxon>
        <taxon>Magnoliopsida</taxon>
        <taxon>eudicotyledons</taxon>
        <taxon>Gunneridae</taxon>
        <taxon>Pentapetalae</taxon>
        <taxon>rosids</taxon>
        <taxon>fabids</taxon>
        <taxon>Rosales</taxon>
        <taxon>Rosaceae</taxon>
        <taxon>Amygdaloideae</taxon>
        <taxon>Maleae</taxon>
        <taxon>Malus</taxon>
    </lineage>
</organism>
<comment type="caution">
    <text evidence="2">The sequence shown here is derived from an EMBL/GenBank/DDBJ whole genome shotgun (WGS) entry which is preliminary data.</text>
</comment>
<gene>
    <name evidence="2" type="ORF">DVH24_009299</name>
</gene>
<proteinExistence type="predicted"/>
<evidence type="ECO:0000313" key="2">
    <source>
        <dbReference type="EMBL" id="RXH85478.1"/>
    </source>
</evidence>
<sequence>MWQVIFCPIGDELARVVLHTLANRLKNSRVKTKVADEPARRCGIFFGSTSTAKDEYSRASLGKNKDKENDREKS</sequence>